<evidence type="ECO:0008006" key="4">
    <source>
        <dbReference type="Google" id="ProtNLM"/>
    </source>
</evidence>
<feature type="transmembrane region" description="Helical" evidence="1">
    <location>
        <begin position="9"/>
        <end position="28"/>
    </location>
</feature>
<gene>
    <name evidence="2" type="ORF">DLAC_06218</name>
</gene>
<dbReference type="OrthoDB" id="10542204at2759"/>
<keyword evidence="1" id="KW-1133">Transmembrane helix</keyword>
<comment type="caution">
    <text evidence="2">The sequence shown here is derived from an EMBL/GenBank/DDBJ whole genome shotgun (WGS) entry which is preliminary data.</text>
</comment>
<keyword evidence="3" id="KW-1185">Reference proteome</keyword>
<organism evidence="2 3">
    <name type="scientific">Tieghemostelium lacteum</name>
    <name type="common">Slime mold</name>
    <name type="synonym">Dictyostelium lacteum</name>
    <dbReference type="NCBI Taxonomy" id="361077"/>
    <lineage>
        <taxon>Eukaryota</taxon>
        <taxon>Amoebozoa</taxon>
        <taxon>Evosea</taxon>
        <taxon>Eumycetozoa</taxon>
        <taxon>Dictyostelia</taxon>
        <taxon>Dictyosteliales</taxon>
        <taxon>Raperosteliaceae</taxon>
        <taxon>Tieghemostelium</taxon>
    </lineage>
</organism>
<reference evidence="2 3" key="1">
    <citation type="submission" date="2015-12" db="EMBL/GenBank/DDBJ databases">
        <title>Dictyostelia acquired genes for synthesis and detection of signals that induce cell-type specialization by lateral gene transfer from prokaryotes.</title>
        <authorList>
            <person name="Gloeckner G."/>
            <person name="Schaap P."/>
        </authorList>
    </citation>
    <scope>NUCLEOTIDE SEQUENCE [LARGE SCALE GENOMIC DNA]</scope>
    <source>
        <strain evidence="2 3">TK</strain>
    </source>
</reference>
<proteinExistence type="predicted"/>
<evidence type="ECO:0000313" key="2">
    <source>
        <dbReference type="EMBL" id="KYQ93517.1"/>
    </source>
</evidence>
<evidence type="ECO:0000256" key="1">
    <source>
        <dbReference type="SAM" id="Phobius"/>
    </source>
</evidence>
<name>A0A151ZHX7_TIELA</name>
<feature type="transmembrane region" description="Helical" evidence="1">
    <location>
        <begin position="182"/>
        <end position="204"/>
    </location>
</feature>
<dbReference type="Proteomes" id="UP000076078">
    <property type="component" value="Unassembled WGS sequence"/>
</dbReference>
<dbReference type="OMA" id="WPCNTEN"/>
<dbReference type="InParanoid" id="A0A151ZHX7"/>
<keyword evidence="1" id="KW-0472">Membrane</keyword>
<dbReference type="EMBL" id="LODT01000028">
    <property type="protein sequence ID" value="KYQ93517.1"/>
    <property type="molecule type" value="Genomic_DNA"/>
</dbReference>
<dbReference type="AlphaFoldDB" id="A0A151ZHX7"/>
<accession>A0A151ZHX7</accession>
<protein>
    <recommendedName>
        <fullName evidence="4">Transmembrane protein</fullName>
    </recommendedName>
</protein>
<dbReference type="FunCoup" id="A0A151ZHX7">
    <property type="interactions" value="425"/>
</dbReference>
<keyword evidence="1" id="KW-0812">Transmembrane</keyword>
<sequence length="296" mass="33292">MKILSKESFIWINVFVSLLSLLLCIFFFQKVYKPNVELAESFSDSSCIIKSSSIGQKASFGPCSSVGVWWFVSFKDAYVKYMSSQGVTPDTQPTRVTDDLADNDSSGFSNCYQGVLSVAFSDGDSQYQLSNITGLYSANLTWVIEYMNTLYNGKSSLPCYYKSSNPFWVLPFKPSVSSAGKVWGSIFLVILILSFLLVVVLFIWKQSDKRKKRARFQFKIPNRNVNSNLKQDILESTINFQGLEISLSTSTNQKATIQNNNTNNKIKKIKSIKLDNDIIDDDDSDNSDDNSNQALL</sequence>
<evidence type="ECO:0000313" key="3">
    <source>
        <dbReference type="Proteomes" id="UP000076078"/>
    </source>
</evidence>